<dbReference type="EMBL" id="JAENHK010000010">
    <property type="protein sequence ID" value="MBK1897041.1"/>
    <property type="molecule type" value="Genomic_DNA"/>
</dbReference>
<reference evidence="3" key="1">
    <citation type="submission" date="2021-01" db="EMBL/GenBank/DDBJ databases">
        <title>Genome public.</title>
        <authorList>
            <person name="Liu C."/>
            <person name="Sun Q."/>
        </authorList>
    </citation>
    <scope>NUCLEOTIDE SEQUENCE [LARGE SCALE GENOMIC DNA]</scope>
    <source>
        <strain evidence="3">YIM B02567</strain>
    </source>
</reference>
<proteinExistence type="predicted"/>
<name>A0ABS1FX76_9FLAO</name>
<evidence type="ECO:0000313" key="3">
    <source>
        <dbReference type="Proteomes" id="UP000628669"/>
    </source>
</evidence>
<accession>A0ABS1FX76</accession>
<sequence>MENKNPIDIVSQYYAALGERNIEMIMKLFPEHLDWQVPGNETIAPWLGQRNTYNQIREFFELLWQNTKPVSAAINHIATDGNVILSSGNFETLMLKTGKNFKSVFFTEITVVDGLIVKYILLEDTLGLMSALHQ</sequence>
<dbReference type="SUPFAM" id="SSF54427">
    <property type="entry name" value="NTF2-like"/>
    <property type="match status" value="1"/>
</dbReference>
<protein>
    <submittedName>
        <fullName evidence="2">Nuclear transport factor 2 family protein</fullName>
    </submittedName>
</protein>
<evidence type="ECO:0000259" key="1">
    <source>
        <dbReference type="Pfam" id="PF12680"/>
    </source>
</evidence>
<dbReference type="Gene3D" id="3.10.450.50">
    <property type="match status" value="1"/>
</dbReference>
<gene>
    <name evidence="2" type="ORF">JHL15_14845</name>
</gene>
<comment type="caution">
    <text evidence="2">The sequence shown here is derived from an EMBL/GenBank/DDBJ whole genome shotgun (WGS) entry which is preliminary data.</text>
</comment>
<evidence type="ECO:0000313" key="2">
    <source>
        <dbReference type="EMBL" id="MBK1897041.1"/>
    </source>
</evidence>
<keyword evidence="3" id="KW-1185">Reference proteome</keyword>
<dbReference type="RefSeq" id="WP_200246967.1">
    <property type="nucleotide sequence ID" value="NZ_JAENHK010000010.1"/>
</dbReference>
<dbReference type="Proteomes" id="UP000628669">
    <property type="component" value="Unassembled WGS sequence"/>
</dbReference>
<dbReference type="InterPro" id="IPR037401">
    <property type="entry name" value="SnoaL-like"/>
</dbReference>
<dbReference type="Pfam" id="PF12680">
    <property type="entry name" value="SnoaL_2"/>
    <property type="match status" value="1"/>
</dbReference>
<organism evidence="2 3">
    <name type="scientific">Chryseobacterium paridis</name>
    <dbReference type="NCBI Taxonomy" id="2800328"/>
    <lineage>
        <taxon>Bacteria</taxon>
        <taxon>Pseudomonadati</taxon>
        <taxon>Bacteroidota</taxon>
        <taxon>Flavobacteriia</taxon>
        <taxon>Flavobacteriales</taxon>
        <taxon>Weeksellaceae</taxon>
        <taxon>Chryseobacterium group</taxon>
        <taxon>Chryseobacterium</taxon>
    </lineage>
</organism>
<dbReference type="InterPro" id="IPR032710">
    <property type="entry name" value="NTF2-like_dom_sf"/>
</dbReference>
<feature type="domain" description="SnoaL-like" evidence="1">
    <location>
        <begin position="10"/>
        <end position="118"/>
    </location>
</feature>